<dbReference type="GeneID" id="41973776"/>
<dbReference type="RefSeq" id="XP_030995067.1">
    <property type="nucleotide sequence ID" value="XM_031140950.1"/>
</dbReference>
<sequence length="109" mass="11236">MGSNTSTEEGGKKSTYQKYQEKKRGPGPSDEDILKYTGKSRDELNTWAADRPNVAGNQVAGKIDMGAASGLGGAAAAGGYGGWGTEAGKGAKYPPAPKPAKKVDEEDSD</sequence>
<feature type="compositionally biased region" description="Polar residues" evidence="1">
    <location>
        <begin position="1"/>
        <end position="18"/>
    </location>
</feature>
<dbReference type="AlphaFoldDB" id="A0A507B2Q0"/>
<comment type="caution">
    <text evidence="2">The sequence shown here is derived from an EMBL/GenBank/DDBJ whole genome shotgun (WGS) entry which is preliminary data.</text>
</comment>
<proteinExistence type="predicted"/>
<evidence type="ECO:0000313" key="2">
    <source>
        <dbReference type="EMBL" id="TPX13356.1"/>
    </source>
</evidence>
<reference evidence="2 3" key="1">
    <citation type="submission" date="2019-06" db="EMBL/GenBank/DDBJ databases">
        <title>Draft genome sequence of the filamentous fungus Phialemoniopsis curvata isolated from diesel fuel.</title>
        <authorList>
            <person name="Varaljay V.A."/>
            <person name="Lyon W.J."/>
            <person name="Crouch A.L."/>
            <person name="Drake C.E."/>
            <person name="Hollomon J.M."/>
            <person name="Nadeau L.J."/>
            <person name="Nunn H.S."/>
            <person name="Stevenson B.S."/>
            <person name="Bojanowski C.L."/>
            <person name="Crookes-Goodson W.J."/>
        </authorList>
    </citation>
    <scope>NUCLEOTIDE SEQUENCE [LARGE SCALE GENOMIC DNA]</scope>
    <source>
        <strain evidence="2 3">D216</strain>
    </source>
</reference>
<organism evidence="2 3">
    <name type="scientific">Thyridium curvatum</name>
    <dbReference type="NCBI Taxonomy" id="1093900"/>
    <lineage>
        <taxon>Eukaryota</taxon>
        <taxon>Fungi</taxon>
        <taxon>Dikarya</taxon>
        <taxon>Ascomycota</taxon>
        <taxon>Pezizomycotina</taxon>
        <taxon>Sordariomycetes</taxon>
        <taxon>Sordariomycetidae</taxon>
        <taxon>Thyridiales</taxon>
        <taxon>Thyridiaceae</taxon>
        <taxon>Thyridium</taxon>
    </lineage>
</organism>
<feature type="region of interest" description="Disordered" evidence="1">
    <location>
        <begin position="68"/>
        <end position="109"/>
    </location>
</feature>
<feature type="region of interest" description="Disordered" evidence="1">
    <location>
        <begin position="1"/>
        <end position="35"/>
    </location>
</feature>
<dbReference type="Proteomes" id="UP000319257">
    <property type="component" value="Unassembled WGS sequence"/>
</dbReference>
<evidence type="ECO:0000256" key="1">
    <source>
        <dbReference type="SAM" id="MobiDB-lite"/>
    </source>
</evidence>
<dbReference type="OrthoDB" id="4837859at2759"/>
<keyword evidence="3" id="KW-1185">Reference proteome</keyword>
<evidence type="ECO:0000313" key="3">
    <source>
        <dbReference type="Proteomes" id="UP000319257"/>
    </source>
</evidence>
<dbReference type="InParanoid" id="A0A507B2Q0"/>
<feature type="compositionally biased region" description="Gly residues" evidence="1">
    <location>
        <begin position="69"/>
        <end position="87"/>
    </location>
</feature>
<accession>A0A507B2Q0</accession>
<dbReference type="EMBL" id="SKBQ01000035">
    <property type="protein sequence ID" value="TPX13356.1"/>
    <property type="molecule type" value="Genomic_DNA"/>
</dbReference>
<name>A0A507B2Q0_9PEZI</name>
<gene>
    <name evidence="2" type="ORF">E0L32_006329</name>
</gene>
<protein>
    <submittedName>
        <fullName evidence="2">Uncharacterized protein</fullName>
    </submittedName>
</protein>